<dbReference type="STRING" id="2769.R7QPG2"/>
<protein>
    <recommendedName>
        <fullName evidence="4">Metallo-beta-lactamase domain-containing protein</fullName>
    </recommendedName>
</protein>
<dbReference type="AlphaFoldDB" id="R7QPG2"/>
<evidence type="ECO:0008006" key="4">
    <source>
        <dbReference type="Google" id="ProtNLM"/>
    </source>
</evidence>
<organism evidence="2 3">
    <name type="scientific">Chondrus crispus</name>
    <name type="common">Carrageen Irish moss</name>
    <name type="synonym">Polymorpha crispa</name>
    <dbReference type="NCBI Taxonomy" id="2769"/>
    <lineage>
        <taxon>Eukaryota</taxon>
        <taxon>Rhodophyta</taxon>
        <taxon>Florideophyceae</taxon>
        <taxon>Rhodymeniophycidae</taxon>
        <taxon>Gigartinales</taxon>
        <taxon>Gigartinaceae</taxon>
        <taxon>Chondrus</taxon>
    </lineage>
</organism>
<proteinExistence type="predicted"/>
<dbReference type="GO" id="GO:0005634">
    <property type="term" value="C:nucleus"/>
    <property type="evidence" value="ECO:0007669"/>
    <property type="project" value="TreeGrafter"/>
</dbReference>
<reference evidence="3" key="1">
    <citation type="journal article" date="2013" name="Proc. Natl. Acad. Sci. U.S.A.">
        <title>Genome structure and metabolic features in the red seaweed Chondrus crispus shed light on evolution of the Archaeplastida.</title>
        <authorList>
            <person name="Collen J."/>
            <person name="Porcel B."/>
            <person name="Carre W."/>
            <person name="Ball S.G."/>
            <person name="Chaparro C."/>
            <person name="Tonon T."/>
            <person name="Barbeyron T."/>
            <person name="Michel G."/>
            <person name="Noel B."/>
            <person name="Valentin K."/>
            <person name="Elias M."/>
            <person name="Artiguenave F."/>
            <person name="Arun A."/>
            <person name="Aury J.M."/>
            <person name="Barbosa-Neto J.F."/>
            <person name="Bothwell J.H."/>
            <person name="Bouget F.Y."/>
            <person name="Brillet L."/>
            <person name="Cabello-Hurtado F."/>
            <person name="Capella-Gutierrez S."/>
            <person name="Charrier B."/>
            <person name="Cladiere L."/>
            <person name="Cock J.M."/>
            <person name="Coelho S.M."/>
            <person name="Colleoni C."/>
            <person name="Czjzek M."/>
            <person name="Da Silva C."/>
            <person name="Delage L."/>
            <person name="Denoeud F."/>
            <person name="Deschamps P."/>
            <person name="Dittami S.M."/>
            <person name="Gabaldon T."/>
            <person name="Gachon C.M."/>
            <person name="Groisillier A."/>
            <person name="Herve C."/>
            <person name="Jabbari K."/>
            <person name="Katinka M."/>
            <person name="Kloareg B."/>
            <person name="Kowalczyk N."/>
            <person name="Labadie K."/>
            <person name="Leblanc C."/>
            <person name="Lopez P.J."/>
            <person name="McLachlan D.H."/>
            <person name="Meslet-Cladiere L."/>
            <person name="Moustafa A."/>
            <person name="Nehr Z."/>
            <person name="Nyvall Collen P."/>
            <person name="Panaud O."/>
            <person name="Partensky F."/>
            <person name="Poulain J."/>
            <person name="Rensing S.A."/>
            <person name="Rousvoal S."/>
            <person name="Samson G."/>
            <person name="Symeonidi A."/>
            <person name="Weissenbach J."/>
            <person name="Zambounis A."/>
            <person name="Wincker P."/>
            <person name="Boyen C."/>
        </authorList>
    </citation>
    <scope>NUCLEOTIDE SEQUENCE [LARGE SCALE GENOMIC DNA]</scope>
    <source>
        <strain evidence="3">cv. Stackhouse</strain>
    </source>
</reference>
<dbReference type="RefSeq" id="XP_005719287.1">
    <property type="nucleotide sequence ID" value="XM_005719230.1"/>
</dbReference>
<dbReference type="SUPFAM" id="SSF56281">
    <property type="entry name" value="Metallo-hydrolase/oxidoreductase"/>
    <property type="match status" value="1"/>
</dbReference>
<dbReference type="OrthoDB" id="527344at2759"/>
<feature type="compositionally biased region" description="Acidic residues" evidence="1">
    <location>
        <begin position="434"/>
        <end position="445"/>
    </location>
</feature>
<dbReference type="EMBL" id="HG002024">
    <property type="protein sequence ID" value="CDF39376.1"/>
    <property type="molecule type" value="Genomic_DNA"/>
</dbReference>
<gene>
    <name evidence="2" type="ORF">CHC_T00000240001</name>
</gene>
<keyword evidence="3" id="KW-1185">Reference proteome</keyword>
<dbReference type="PANTHER" id="PTHR46018:SF2">
    <property type="entry name" value="ZINC PHOSPHODIESTERASE ELAC PROTEIN 1"/>
    <property type="match status" value="1"/>
</dbReference>
<dbReference type="Gene3D" id="3.60.15.10">
    <property type="entry name" value="Ribonuclease Z/Hydroxyacylglutathione hydrolase-like"/>
    <property type="match status" value="1"/>
</dbReference>
<dbReference type="GeneID" id="17327005"/>
<dbReference type="Gramene" id="CDF39376">
    <property type="protein sequence ID" value="CDF39376"/>
    <property type="gene ID" value="CHC_T00000240001"/>
</dbReference>
<accession>R7QPG2</accession>
<dbReference type="InterPro" id="IPR036866">
    <property type="entry name" value="RibonucZ/Hydroxyglut_hydro"/>
</dbReference>
<dbReference type="GO" id="GO:0042781">
    <property type="term" value="F:3'-tRNA processing endoribonuclease activity"/>
    <property type="evidence" value="ECO:0007669"/>
    <property type="project" value="TreeGrafter"/>
</dbReference>
<evidence type="ECO:0000256" key="1">
    <source>
        <dbReference type="SAM" id="MobiDB-lite"/>
    </source>
</evidence>
<dbReference type="Pfam" id="PF23023">
    <property type="entry name" value="Anti-Pycsar_Apyc1"/>
    <property type="match status" value="1"/>
</dbReference>
<feature type="compositionally biased region" description="Polar residues" evidence="1">
    <location>
        <begin position="416"/>
        <end position="425"/>
    </location>
</feature>
<evidence type="ECO:0000313" key="3">
    <source>
        <dbReference type="Proteomes" id="UP000012073"/>
    </source>
</evidence>
<dbReference type="PhylomeDB" id="R7QPG2"/>
<dbReference type="PANTHER" id="PTHR46018">
    <property type="entry name" value="ZINC PHOSPHODIESTERASE ELAC PROTEIN 1"/>
    <property type="match status" value="1"/>
</dbReference>
<evidence type="ECO:0000313" key="2">
    <source>
        <dbReference type="EMBL" id="CDF39376.1"/>
    </source>
</evidence>
<feature type="region of interest" description="Disordered" evidence="1">
    <location>
        <begin position="407"/>
        <end position="445"/>
    </location>
</feature>
<dbReference type="KEGG" id="ccp:CHC_T00000240001"/>
<sequence>MIVMPQSERDNAEPSMFLVDAGENTDDQLIRCDWCMTHGFRWIRAIFITHLHGDHIYGLPALLINIGRFAQHRRRLATESGEEMAEPVIQIFGPYGTRGFLRTSLYWTNPVGVQFSVAELVPRPTDFIHLRKFSERYETKKTFIVEREDDGELNVSSERVLDLSKQSPPPHPEEVRTEDVCVSSDGLWHLWMEGDQGVKVEVVAAPLRHRLPCFGYVFRERFEANRVDEKPAETALRSTNHTVGVARSQSNGAAVNGAKSLDTLEIDKVKAKELGVHGTQLRVLRSGRSITVTKTGLVVHPHDVLQTSPEKKQGTVQTPKFSDALDKKSSGRFRRKVTVLGDTCDSTLIQDAAMDSDLLVHEATFTQALRGKAKVSMHSTARMAGAFGRQIKARKVALTHFSSRLEMLHGGDDPSENGTEGNGSVNGKPYGDGVLDEENDEEEDLVSPNLLVREALQGYGRGQGNIVAAKDFMEHDIIPFDSNEENEGKVVGESYKINAAASQAV</sequence>
<dbReference type="Proteomes" id="UP000012073">
    <property type="component" value="Unassembled WGS sequence"/>
</dbReference>
<name>R7QPG2_CHOCR</name>